<dbReference type="RefSeq" id="WP_208472415.1">
    <property type="nucleotide sequence ID" value="NZ_JAGFNS010000036.1"/>
</dbReference>
<protein>
    <submittedName>
        <fullName evidence="1">Uncharacterized protein</fullName>
    </submittedName>
</protein>
<gene>
    <name evidence="1" type="ORF">J5X75_37525</name>
</gene>
<reference evidence="1 2" key="1">
    <citation type="submission" date="2021-03" db="EMBL/GenBank/DDBJ databases">
        <title>Actinoplanes flavus sp. nov., a novel actinomycete isolated from Coconut Palm rhizosphere soil.</title>
        <authorList>
            <person name="Luo X."/>
        </authorList>
    </citation>
    <scope>NUCLEOTIDE SEQUENCE [LARGE SCALE GENOMIC DNA]</scope>
    <source>
        <strain evidence="1 2">NEAU-H7</strain>
    </source>
</reference>
<accession>A0ABS3UXB8</accession>
<comment type="caution">
    <text evidence="1">The sequence shown here is derived from an EMBL/GenBank/DDBJ whole genome shotgun (WGS) entry which is preliminary data.</text>
</comment>
<dbReference type="EMBL" id="JAGFNS010000036">
    <property type="protein sequence ID" value="MBO3743214.1"/>
    <property type="molecule type" value="Genomic_DNA"/>
</dbReference>
<sequence length="113" mass="12425">MTMSPPERDPARHWLSRFAVERYPDRLRPEPLDEYAADARPALTAGAAIDEPGASGSRDIVAISIQRAGVIADLLDELAERLRPGVETRPIRSAGDLSGLARELAEDMYRRAT</sequence>
<evidence type="ECO:0000313" key="2">
    <source>
        <dbReference type="Proteomes" id="UP000679690"/>
    </source>
</evidence>
<organism evidence="1 2">
    <name type="scientific">Actinoplanes flavus</name>
    <dbReference type="NCBI Taxonomy" id="2820290"/>
    <lineage>
        <taxon>Bacteria</taxon>
        <taxon>Bacillati</taxon>
        <taxon>Actinomycetota</taxon>
        <taxon>Actinomycetes</taxon>
        <taxon>Micromonosporales</taxon>
        <taxon>Micromonosporaceae</taxon>
        <taxon>Actinoplanes</taxon>
    </lineage>
</organism>
<keyword evidence="2" id="KW-1185">Reference proteome</keyword>
<proteinExistence type="predicted"/>
<dbReference type="Proteomes" id="UP000679690">
    <property type="component" value="Unassembled WGS sequence"/>
</dbReference>
<name>A0ABS3UXB8_9ACTN</name>
<evidence type="ECO:0000313" key="1">
    <source>
        <dbReference type="EMBL" id="MBO3743214.1"/>
    </source>
</evidence>